<keyword evidence="1" id="KW-0732">Signal</keyword>
<organism evidence="2 3">
    <name type="scientific">Gossypium australe</name>
    <dbReference type="NCBI Taxonomy" id="47621"/>
    <lineage>
        <taxon>Eukaryota</taxon>
        <taxon>Viridiplantae</taxon>
        <taxon>Streptophyta</taxon>
        <taxon>Embryophyta</taxon>
        <taxon>Tracheophyta</taxon>
        <taxon>Spermatophyta</taxon>
        <taxon>Magnoliopsida</taxon>
        <taxon>eudicotyledons</taxon>
        <taxon>Gunneridae</taxon>
        <taxon>Pentapetalae</taxon>
        <taxon>rosids</taxon>
        <taxon>malvids</taxon>
        <taxon>Malvales</taxon>
        <taxon>Malvaceae</taxon>
        <taxon>Malvoideae</taxon>
        <taxon>Gossypium</taxon>
    </lineage>
</organism>
<evidence type="ECO:0000313" key="3">
    <source>
        <dbReference type="Proteomes" id="UP000325315"/>
    </source>
</evidence>
<reference evidence="2" key="1">
    <citation type="submission" date="2019-08" db="EMBL/GenBank/DDBJ databases">
        <authorList>
            <person name="Liu F."/>
        </authorList>
    </citation>
    <scope>NUCLEOTIDE SEQUENCE [LARGE SCALE GENOMIC DNA]</scope>
    <source>
        <strain evidence="2">PA1801</strain>
        <tissue evidence="2">Leaf</tissue>
    </source>
</reference>
<evidence type="ECO:0000256" key="1">
    <source>
        <dbReference type="SAM" id="SignalP"/>
    </source>
</evidence>
<dbReference type="Proteomes" id="UP000325315">
    <property type="component" value="Unassembled WGS sequence"/>
</dbReference>
<dbReference type="EMBL" id="SMMG02000002">
    <property type="protein sequence ID" value="KAA3483356.1"/>
    <property type="molecule type" value="Genomic_DNA"/>
</dbReference>
<accession>A0A5B6WQ22</accession>
<proteinExistence type="predicted"/>
<protein>
    <submittedName>
        <fullName evidence="2">Retrovirus-related Pol polyprotein from transposon opus</fullName>
    </submittedName>
</protein>
<evidence type="ECO:0000313" key="2">
    <source>
        <dbReference type="EMBL" id="KAA3483356.1"/>
    </source>
</evidence>
<comment type="caution">
    <text evidence="2">The sequence shown here is derived from an EMBL/GenBank/DDBJ whole genome shotgun (WGS) entry which is preliminary data.</text>
</comment>
<keyword evidence="3" id="KW-1185">Reference proteome</keyword>
<sequence>MLINLSFLLTLLCWILKVPNILGRPFLATGRMLIDVQKAELSLIVHNDIVTFNVFNTIKSLDDIKECSVASKMESLISPELERIFEGSHL</sequence>
<name>A0A5B6WQ22_9ROSI</name>
<gene>
    <name evidence="2" type="ORF">EPI10_005537</name>
</gene>
<dbReference type="OrthoDB" id="1166370at2759"/>
<feature type="signal peptide" evidence="1">
    <location>
        <begin position="1"/>
        <end position="23"/>
    </location>
</feature>
<feature type="chain" id="PRO_5022669213" evidence="1">
    <location>
        <begin position="24"/>
        <end position="90"/>
    </location>
</feature>
<dbReference type="AlphaFoldDB" id="A0A5B6WQ22"/>